<dbReference type="InterPro" id="IPR051012">
    <property type="entry name" value="CellSynth/LPSAsmb/PSIAsmb"/>
</dbReference>
<dbReference type="InterPro" id="IPR019734">
    <property type="entry name" value="TPR_rpt"/>
</dbReference>
<feature type="non-terminal residue" evidence="4">
    <location>
        <position position="797"/>
    </location>
</feature>
<dbReference type="EMBL" id="JAGQHR010000756">
    <property type="protein sequence ID" value="MCA9729583.1"/>
    <property type="molecule type" value="Genomic_DNA"/>
</dbReference>
<dbReference type="PANTHER" id="PTHR45586:SF1">
    <property type="entry name" value="LIPOPOLYSACCHARIDE ASSEMBLY PROTEIN B"/>
    <property type="match status" value="1"/>
</dbReference>
<proteinExistence type="predicted"/>
<dbReference type="PROSITE" id="PS50005">
    <property type="entry name" value="TPR"/>
    <property type="match status" value="2"/>
</dbReference>
<dbReference type="Gene3D" id="1.25.40.10">
    <property type="entry name" value="Tetratricopeptide repeat domain"/>
    <property type="match status" value="3"/>
</dbReference>
<keyword evidence="1" id="KW-0677">Repeat</keyword>
<protein>
    <submittedName>
        <fullName evidence="4">Tetratricopeptide repeat protein</fullName>
    </submittedName>
</protein>
<gene>
    <name evidence="4" type="ORF">KC729_17985</name>
</gene>
<reference evidence="4" key="1">
    <citation type="submission" date="2020-04" db="EMBL/GenBank/DDBJ databases">
        <authorList>
            <person name="Zhang T."/>
        </authorList>
    </citation>
    <scope>NUCLEOTIDE SEQUENCE</scope>
    <source>
        <strain evidence="4">HKST-UBA01</strain>
    </source>
</reference>
<dbReference type="Pfam" id="PF13432">
    <property type="entry name" value="TPR_16"/>
    <property type="match status" value="4"/>
</dbReference>
<evidence type="ECO:0000256" key="1">
    <source>
        <dbReference type="ARBA" id="ARBA00022737"/>
    </source>
</evidence>
<dbReference type="AlphaFoldDB" id="A0A956RQR5"/>
<evidence type="ECO:0000256" key="3">
    <source>
        <dbReference type="PROSITE-ProRule" id="PRU00339"/>
    </source>
</evidence>
<feature type="repeat" description="TPR" evidence="3">
    <location>
        <begin position="331"/>
        <end position="364"/>
    </location>
</feature>
<keyword evidence="2 3" id="KW-0802">TPR repeat</keyword>
<sequence length="797" mass="88199">MTIEGANPGVLCGALGAFLLLTLATSTVRADDEVLDRVRSRLEAARERVRATESAPPSPERAELLLSCGDAAGAAAAARACAPGAEDLALTPRLQRIVLRASMRLHDYPNAAPLAARLREPDRIDDPEDRALIYEWAFATGDRASVQDWAGNRIEESTADATDRVAAGTIRLDLHDPDGAETLFRAALEQAGTARQRMEAWIGLAKVAQKRQDWDGSLELLTSAVAEDVLDPGPLLALVETRIRRGETDAATAATELALELDPYSETAHYMLGNGYARKNYTQLYAAYPGQFADGAGRDTLAVADSLFALGRFHEARQTYLALSKAHPAWADVRAHLGSLDFSEARYDSALTMFQSSLRLCPEYGRAHHGIAKSLEKLRVAFDIHTADDQREFAATPFPDVPNIEKFVVNWQSLSPRHQKRVALSIQPWQRFLPVLIAGGHTYYIKPIHELLSETPGQETLRDQRISYDSRLWDDVRGCGGYHTVTGIEDVERTIFHNYDTVLHELTHQVHGVMPPDVAREIEELYRQTKERDAGTGNAFLSRYAGGSVWEYFAEGANALSHPRRDEFDRQEIVQERLLSIDPELARMVERLETEYPLEPCYPITYANRGNDALERGRPDDAVTYYQQALDLEPDEPNALASMVYALEVGDRMNEAAELGAVAPYRHPEDGTLAVRRASTEWHAGAPLADVLARLEAGRPKIREADLPMVDLEIGRLRWVLGDGAGSLDAYRRALAVQSDMPEAIWGAAMAQALAGEWNGAWADYDRAVRSRTGLVELRCDFALDLLRAGEMERAAE</sequence>
<organism evidence="4 5">
    <name type="scientific">Eiseniibacteriota bacterium</name>
    <dbReference type="NCBI Taxonomy" id="2212470"/>
    <lineage>
        <taxon>Bacteria</taxon>
        <taxon>Candidatus Eiseniibacteriota</taxon>
    </lineage>
</organism>
<reference evidence="4" key="2">
    <citation type="journal article" date="2021" name="Microbiome">
        <title>Successional dynamics and alternative stable states in a saline activated sludge microbial community over 9 years.</title>
        <authorList>
            <person name="Wang Y."/>
            <person name="Ye J."/>
            <person name="Ju F."/>
            <person name="Liu L."/>
            <person name="Boyd J.A."/>
            <person name="Deng Y."/>
            <person name="Parks D.H."/>
            <person name="Jiang X."/>
            <person name="Yin X."/>
            <person name="Woodcroft B.J."/>
            <person name="Tyson G.W."/>
            <person name="Hugenholtz P."/>
            <person name="Polz M.F."/>
            <person name="Zhang T."/>
        </authorList>
    </citation>
    <scope>NUCLEOTIDE SEQUENCE</scope>
    <source>
        <strain evidence="4">HKST-UBA01</strain>
    </source>
</reference>
<accession>A0A956RQR5</accession>
<dbReference type="InterPro" id="IPR011990">
    <property type="entry name" value="TPR-like_helical_dom_sf"/>
</dbReference>
<dbReference type="PANTHER" id="PTHR45586">
    <property type="entry name" value="TPR REPEAT-CONTAINING PROTEIN PA4667"/>
    <property type="match status" value="1"/>
</dbReference>
<evidence type="ECO:0000313" key="5">
    <source>
        <dbReference type="Proteomes" id="UP000697710"/>
    </source>
</evidence>
<dbReference type="SMART" id="SM00028">
    <property type="entry name" value="TPR"/>
    <property type="match status" value="5"/>
</dbReference>
<comment type="caution">
    <text evidence="4">The sequence shown here is derived from an EMBL/GenBank/DDBJ whole genome shotgun (WGS) entry which is preliminary data.</text>
</comment>
<dbReference type="Proteomes" id="UP000697710">
    <property type="component" value="Unassembled WGS sequence"/>
</dbReference>
<evidence type="ECO:0000256" key="2">
    <source>
        <dbReference type="ARBA" id="ARBA00022803"/>
    </source>
</evidence>
<name>A0A956RQR5_UNCEI</name>
<evidence type="ECO:0000313" key="4">
    <source>
        <dbReference type="EMBL" id="MCA9729583.1"/>
    </source>
</evidence>
<dbReference type="SUPFAM" id="SSF48452">
    <property type="entry name" value="TPR-like"/>
    <property type="match status" value="2"/>
</dbReference>
<feature type="repeat" description="TPR" evidence="3">
    <location>
        <begin position="603"/>
        <end position="636"/>
    </location>
</feature>